<dbReference type="PROSITE" id="PS01319">
    <property type="entry name" value="RBFA"/>
    <property type="match status" value="1"/>
</dbReference>
<accession>A0A1H3IHG2</accession>
<dbReference type="GO" id="GO:0043024">
    <property type="term" value="F:ribosomal small subunit binding"/>
    <property type="evidence" value="ECO:0007669"/>
    <property type="project" value="TreeGrafter"/>
</dbReference>
<evidence type="ECO:0000256" key="1">
    <source>
        <dbReference type="ARBA" id="ARBA00022517"/>
    </source>
</evidence>
<dbReference type="PANTHER" id="PTHR33515">
    <property type="entry name" value="RIBOSOME-BINDING FACTOR A, CHLOROPLASTIC-RELATED"/>
    <property type="match status" value="1"/>
</dbReference>
<protein>
    <recommendedName>
        <fullName evidence="2">Ribosome-binding factor A</fullName>
    </recommendedName>
</protein>
<sequence>MVVAKDFSRTQRVADQIQRELAILIQQEMMDPRVGMITLTGVEVTRDYAYAKVYFTILHDTESVQLAEQTLRRASGFLRSQLASRIKLRVVPQLQFVYDESVERGVRLSRLIDEAVGKTPQ</sequence>
<comment type="subunit">
    <text evidence="2">Monomer. Binds 30S ribosomal subunits, but not 50S ribosomal subunits or 70S ribosomes.</text>
</comment>
<organism evidence="3 4">
    <name type="scientific">Nitrosomonas halophila</name>
    <dbReference type="NCBI Taxonomy" id="44576"/>
    <lineage>
        <taxon>Bacteria</taxon>
        <taxon>Pseudomonadati</taxon>
        <taxon>Pseudomonadota</taxon>
        <taxon>Betaproteobacteria</taxon>
        <taxon>Nitrosomonadales</taxon>
        <taxon>Nitrosomonadaceae</taxon>
        <taxon>Nitrosomonas</taxon>
    </lineage>
</organism>
<reference evidence="3 4" key="1">
    <citation type="submission" date="2016-10" db="EMBL/GenBank/DDBJ databases">
        <authorList>
            <person name="de Groot N.N."/>
        </authorList>
    </citation>
    <scope>NUCLEOTIDE SEQUENCE [LARGE SCALE GENOMIC DNA]</scope>
    <source>
        <strain evidence="3 4">Nm1</strain>
    </source>
</reference>
<keyword evidence="1 2" id="KW-0690">Ribosome biogenesis</keyword>
<name>A0A1H3IHG2_9PROT</name>
<dbReference type="InterPro" id="IPR015946">
    <property type="entry name" value="KH_dom-like_a/b"/>
</dbReference>
<dbReference type="HAMAP" id="MF_00003">
    <property type="entry name" value="RbfA"/>
    <property type="match status" value="1"/>
</dbReference>
<dbReference type="AlphaFoldDB" id="A0A1H3IHG2"/>
<dbReference type="Proteomes" id="UP000198640">
    <property type="component" value="Unassembled WGS sequence"/>
</dbReference>
<proteinExistence type="inferred from homology"/>
<dbReference type="Pfam" id="PF02033">
    <property type="entry name" value="RBFA"/>
    <property type="match status" value="1"/>
</dbReference>
<keyword evidence="2" id="KW-0963">Cytoplasm</keyword>
<evidence type="ECO:0000313" key="4">
    <source>
        <dbReference type="Proteomes" id="UP000198640"/>
    </source>
</evidence>
<gene>
    <name evidence="2" type="primary">rbfA</name>
    <name evidence="3" type="ORF">SAMN05421881_102617</name>
</gene>
<dbReference type="STRING" id="44576.SAMN05421881_102617"/>
<dbReference type="InterPro" id="IPR020053">
    <property type="entry name" value="Ribosome-bd_factorA_CS"/>
</dbReference>
<dbReference type="GO" id="GO:0030490">
    <property type="term" value="P:maturation of SSU-rRNA"/>
    <property type="evidence" value="ECO:0007669"/>
    <property type="project" value="UniProtKB-UniRule"/>
</dbReference>
<dbReference type="SUPFAM" id="SSF89919">
    <property type="entry name" value="Ribosome-binding factor A, RbfA"/>
    <property type="match status" value="1"/>
</dbReference>
<comment type="similarity">
    <text evidence="2">Belongs to the RbfA family.</text>
</comment>
<keyword evidence="4" id="KW-1185">Reference proteome</keyword>
<dbReference type="Gene3D" id="3.30.300.20">
    <property type="match status" value="1"/>
</dbReference>
<dbReference type="InterPro" id="IPR023799">
    <property type="entry name" value="RbfA_dom_sf"/>
</dbReference>
<comment type="function">
    <text evidence="2">One of several proteins that assist in the late maturation steps of the functional core of the 30S ribosomal subunit. Associates with free 30S ribosomal subunits (but not with 30S subunits that are part of 70S ribosomes or polysomes). Required for efficient processing of 16S rRNA. May interact with the 5'-terminal helix region of 16S rRNA.</text>
</comment>
<evidence type="ECO:0000256" key="2">
    <source>
        <dbReference type="HAMAP-Rule" id="MF_00003"/>
    </source>
</evidence>
<evidence type="ECO:0000313" key="3">
    <source>
        <dbReference type="EMBL" id="SDY26234.1"/>
    </source>
</evidence>
<dbReference type="GO" id="GO:0005829">
    <property type="term" value="C:cytosol"/>
    <property type="evidence" value="ECO:0007669"/>
    <property type="project" value="TreeGrafter"/>
</dbReference>
<dbReference type="EMBL" id="FNOY01000026">
    <property type="protein sequence ID" value="SDY26234.1"/>
    <property type="molecule type" value="Genomic_DNA"/>
</dbReference>
<dbReference type="InterPro" id="IPR000238">
    <property type="entry name" value="RbfA"/>
</dbReference>
<dbReference type="PANTHER" id="PTHR33515:SF1">
    <property type="entry name" value="RIBOSOME-BINDING FACTOR A, CHLOROPLASTIC-RELATED"/>
    <property type="match status" value="1"/>
</dbReference>
<comment type="subcellular location">
    <subcellularLocation>
        <location evidence="2">Cytoplasm</location>
    </subcellularLocation>
</comment>
<dbReference type="NCBIfam" id="TIGR00082">
    <property type="entry name" value="rbfA"/>
    <property type="match status" value="1"/>
</dbReference>